<dbReference type="EMBL" id="CH445335">
    <property type="protein sequence ID" value="EAT85066.1"/>
    <property type="molecule type" value="Genomic_DNA"/>
</dbReference>
<reference evidence="2" key="1">
    <citation type="journal article" date="2007" name="Plant Cell">
        <title>Dothideomycete-plant interactions illuminated by genome sequencing and EST analysis of the wheat pathogen Stagonospora nodorum.</title>
        <authorList>
            <person name="Hane J.K."/>
            <person name="Lowe R.G."/>
            <person name="Solomon P.S."/>
            <person name="Tan K.C."/>
            <person name="Schoch C.L."/>
            <person name="Spatafora J.W."/>
            <person name="Crous P.W."/>
            <person name="Kodira C."/>
            <person name="Birren B.W."/>
            <person name="Galagan J.E."/>
            <person name="Torriani S.F."/>
            <person name="McDonald B.A."/>
            <person name="Oliver R.P."/>
        </authorList>
    </citation>
    <scope>NUCLEOTIDE SEQUENCE [LARGE SCALE GENOMIC DNA]</scope>
    <source>
        <strain evidence="2">SN15 / ATCC MYA-4574 / FGSC 10173</strain>
    </source>
</reference>
<dbReference type="GeneID" id="5974827"/>
<protein>
    <submittedName>
        <fullName evidence="1">Uncharacterized protein</fullName>
    </submittedName>
</protein>
<evidence type="ECO:0000313" key="1">
    <source>
        <dbReference type="EMBL" id="EAT85066.1"/>
    </source>
</evidence>
<evidence type="ECO:0000313" key="2">
    <source>
        <dbReference type="Proteomes" id="UP000001055"/>
    </source>
</evidence>
<dbReference type="RefSeq" id="XP_001797934.1">
    <property type="nucleotide sequence ID" value="XM_001797882.1"/>
</dbReference>
<sequence>MDRYSLHAANSDASPFSDCKGPHFVLGTLSYGLEPV</sequence>
<accession>Q0UKW4</accession>
<dbReference type="KEGG" id="pno:SNOG_07600"/>
<dbReference type="InParanoid" id="Q0UKW4"/>
<proteinExistence type="predicted"/>
<organism evidence="1 2">
    <name type="scientific">Phaeosphaeria nodorum (strain SN15 / ATCC MYA-4574 / FGSC 10173)</name>
    <name type="common">Glume blotch fungus</name>
    <name type="synonym">Parastagonospora nodorum</name>
    <dbReference type="NCBI Taxonomy" id="321614"/>
    <lineage>
        <taxon>Eukaryota</taxon>
        <taxon>Fungi</taxon>
        <taxon>Dikarya</taxon>
        <taxon>Ascomycota</taxon>
        <taxon>Pezizomycotina</taxon>
        <taxon>Dothideomycetes</taxon>
        <taxon>Pleosporomycetidae</taxon>
        <taxon>Pleosporales</taxon>
        <taxon>Pleosporineae</taxon>
        <taxon>Phaeosphaeriaceae</taxon>
        <taxon>Parastagonospora</taxon>
    </lineage>
</organism>
<gene>
    <name evidence="1" type="ORF">SNOG_07600</name>
</gene>
<name>Q0UKW4_PHANO</name>
<dbReference type="AlphaFoldDB" id="Q0UKW4"/>
<dbReference type="Proteomes" id="UP000001055">
    <property type="component" value="Unassembled WGS sequence"/>
</dbReference>